<evidence type="ECO:0000256" key="2">
    <source>
        <dbReference type="SAM" id="SignalP"/>
    </source>
</evidence>
<dbReference type="PANTHER" id="PTHR33074">
    <property type="entry name" value="EXPRESSED PROTEIN-RELATED"/>
    <property type="match status" value="1"/>
</dbReference>
<dbReference type="Gramene" id="LPERR09G15210.1">
    <property type="protein sequence ID" value="LPERR09G15210.1"/>
    <property type="gene ID" value="LPERR09G15210"/>
</dbReference>
<name>A0A0D9XGN0_9ORYZ</name>
<dbReference type="eggNOG" id="ENOG502R418">
    <property type="taxonomic scope" value="Eukaryota"/>
</dbReference>
<reference evidence="4 5" key="1">
    <citation type="submission" date="2012-08" db="EMBL/GenBank/DDBJ databases">
        <title>Oryza genome evolution.</title>
        <authorList>
            <person name="Wing R.A."/>
        </authorList>
    </citation>
    <scope>NUCLEOTIDE SEQUENCE</scope>
</reference>
<dbReference type="PANTHER" id="PTHR33074:SF68">
    <property type="entry name" value="OS09G0557100 PROTEIN"/>
    <property type="match status" value="1"/>
</dbReference>
<feature type="compositionally biased region" description="Acidic residues" evidence="1">
    <location>
        <begin position="295"/>
        <end position="310"/>
    </location>
</feature>
<evidence type="ECO:0000259" key="3">
    <source>
        <dbReference type="Pfam" id="PF07762"/>
    </source>
</evidence>
<dbReference type="InterPro" id="IPR011676">
    <property type="entry name" value="DUF1618"/>
</dbReference>
<protein>
    <recommendedName>
        <fullName evidence="3">DUF1618 domain-containing protein</fullName>
    </recommendedName>
</protein>
<evidence type="ECO:0000313" key="4">
    <source>
        <dbReference type="EnsemblPlants" id="LPERR09G15210.1"/>
    </source>
</evidence>
<feature type="signal peptide" evidence="2">
    <location>
        <begin position="1"/>
        <end position="26"/>
    </location>
</feature>
<keyword evidence="2" id="KW-0732">Signal</keyword>
<evidence type="ECO:0000256" key="1">
    <source>
        <dbReference type="SAM" id="MobiDB-lite"/>
    </source>
</evidence>
<feature type="chain" id="PRO_5002350244" description="DUF1618 domain-containing protein" evidence="2">
    <location>
        <begin position="27"/>
        <end position="310"/>
    </location>
</feature>
<feature type="region of interest" description="Disordered" evidence="1">
    <location>
        <begin position="289"/>
        <end position="310"/>
    </location>
</feature>
<dbReference type="EnsemblPlants" id="LPERR09G15210.1">
    <property type="protein sequence ID" value="LPERR09G15210.1"/>
    <property type="gene ID" value="LPERR09G15210"/>
</dbReference>
<keyword evidence="5" id="KW-1185">Reference proteome</keyword>
<dbReference type="HOGENOM" id="CLU_898232_0_0_1"/>
<dbReference type="AlphaFoldDB" id="A0A0D9XGN0"/>
<evidence type="ECO:0000313" key="5">
    <source>
        <dbReference type="Proteomes" id="UP000032180"/>
    </source>
</evidence>
<reference evidence="5" key="2">
    <citation type="submission" date="2013-12" db="EMBL/GenBank/DDBJ databases">
        <authorList>
            <person name="Yu Y."/>
            <person name="Lee S."/>
            <person name="de Baynast K."/>
            <person name="Wissotski M."/>
            <person name="Liu L."/>
            <person name="Talag J."/>
            <person name="Goicoechea J."/>
            <person name="Angelova A."/>
            <person name="Jetty R."/>
            <person name="Kudrna D."/>
            <person name="Golser W."/>
            <person name="Rivera L."/>
            <person name="Zhang J."/>
            <person name="Wing R."/>
        </authorList>
    </citation>
    <scope>NUCLEOTIDE SEQUENCE</scope>
</reference>
<accession>A0A0D9XGN0</accession>
<sequence length="310" mass="34826">MAMADSTSALLLVISSSLHLAASSSASDSVTTKWSHHTIFLWQLRNIGRIDLTTVLHFTEKVIALDEQQVVAFIDPWRGMIICNVRDVVACKTPPASYLPLPSELINNDRSYSSSFSRDIAIVNGNLTVVRLRRCFDSDTDCWSWDLSTWSKPVARLDDSDEAWNKGSMVDSDEILVDRKTGNVDLLPKLEVRPAMARLQVANPTLSLTDANVIYVMGKVDVSDEKAVVLTVDIATKRLQTVSVYDAERIIENLIMPKHNHLKRQGEFHMQFPHKWQCKIISRKPLQLDAGSDTESIDETEDTDNPMDLD</sequence>
<reference evidence="4" key="3">
    <citation type="submission" date="2015-04" db="UniProtKB">
        <authorList>
            <consortium name="EnsemblPlants"/>
        </authorList>
    </citation>
    <scope>IDENTIFICATION</scope>
</reference>
<organism evidence="4 5">
    <name type="scientific">Leersia perrieri</name>
    <dbReference type="NCBI Taxonomy" id="77586"/>
    <lineage>
        <taxon>Eukaryota</taxon>
        <taxon>Viridiplantae</taxon>
        <taxon>Streptophyta</taxon>
        <taxon>Embryophyta</taxon>
        <taxon>Tracheophyta</taxon>
        <taxon>Spermatophyta</taxon>
        <taxon>Magnoliopsida</taxon>
        <taxon>Liliopsida</taxon>
        <taxon>Poales</taxon>
        <taxon>Poaceae</taxon>
        <taxon>BOP clade</taxon>
        <taxon>Oryzoideae</taxon>
        <taxon>Oryzeae</taxon>
        <taxon>Oryzinae</taxon>
        <taxon>Leersia</taxon>
    </lineage>
</organism>
<dbReference type="Pfam" id="PF07762">
    <property type="entry name" value="DUF1618"/>
    <property type="match status" value="1"/>
</dbReference>
<dbReference type="Proteomes" id="UP000032180">
    <property type="component" value="Chromosome 9"/>
</dbReference>
<proteinExistence type="predicted"/>
<feature type="domain" description="DUF1618" evidence="3">
    <location>
        <begin position="74"/>
        <end position="215"/>
    </location>
</feature>